<reference evidence="1" key="2">
    <citation type="journal article" date="2021" name="PeerJ">
        <title>Extensive microbial diversity within the chicken gut microbiome revealed by metagenomics and culture.</title>
        <authorList>
            <person name="Gilroy R."/>
            <person name="Ravi A."/>
            <person name="Getino M."/>
            <person name="Pursley I."/>
            <person name="Horton D.L."/>
            <person name="Alikhan N.F."/>
            <person name="Baker D."/>
            <person name="Gharbi K."/>
            <person name="Hall N."/>
            <person name="Watson M."/>
            <person name="Adriaenssens E.M."/>
            <person name="Foster-Nyarko E."/>
            <person name="Jarju S."/>
            <person name="Secka A."/>
            <person name="Antonio M."/>
            <person name="Oren A."/>
            <person name="Chaudhuri R.R."/>
            <person name="La Ragione R."/>
            <person name="Hildebrand F."/>
            <person name="Pallen M.J."/>
        </authorList>
    </citation>
    <scope>NUCLEOTIDE SEQUENCE</scope>
    <source>
        <strain evidence="1">CHK154-7741</strain>
    </source>
</reference>
<dbReference type="AlphaFoldDB" id="A0A9D1N207"/>
<protein>
    <submittedName>
        <fullName evidence="1">Uncharacterized protein</fullName>
    </submittedName>
</protein>
<organism evidence="1 2">
    <name type="scientific">Candidatus Limenecus avicola</name>
    <dbReference type="NCBI Taxonomy" id="2840847"/>
    <lineage>
        <taxon>Bacteria</taxon>
        <taxon>Bacillati</taxon>
        <taxon>Bacillota</taxon>
        <taxon>Clostridia</taxon>
        <taxon>Eubacteriales</taxon>
        <taxon>Clostridiaceae</taxon>
        <taxon>Clostridiaceae incertae sedis</taxon>
        <taxon>Candidatus Limenecus</taxon>
    </lineage>
</organism>
<proteinExistence type="predicted"/>
<name>A0A9D1N207_9CLOT</name>
<evidence type="ECO:0000313" key="1">
    <source>
        <dbReference type="EMBL" id="HIU93289.1"/>
    </source>
</evidence>
<dbReference type="EMBL" id="DVOD01000068">
    <property type="protein sequence ID" value="HIU93289.1"/>
    <property type="molecule type" value="Genomic_DNA"/>
</dbReference>
<comment type="caution">
    <text evidence="1">The sequence shown here is derived from an EMBL/GenBank/DDBJ whole genome shotgun (WGS) entry which is preliminary data.</text>
</comment>
<sequence length="118" mass="13887">MNKNFKQTVIPTIDIGKLTGVNERVDQFVKEKFEERKQNTINNLSTLTYDRFTKTYNQKIDDVEKFNKPYQKALILQKLAHSYYENKNIEKAAIVLAQSLNVVDKNQKYLDTEIKNLI</sequence>
<evidence type="ECO:0000313" key="2">
    <source>
        <dbReference type="Proteomes" id="UP000886748"/>
    </source>
</evidence>
<gene>
    <name evidence="1" type="ORF">IAD26_09185</name>
</gene>
<dbReference type="Proteomes" id="UP000886748">
    <property type="component" value="Unassembled WGS sequence"/>
</dbReference>
<accession>A0A9D1N207</accession>
<reference evidence="1" key="1">
    <citation type="submission" date="2020-10" db="EMBL/GenBank/DDBJ databases">
        <authorList>
            <person name="Gilroy R."/>
        </authorList>
    </citation>
    <scope>NUCLEOTIDE SEQUENCE</scope>
    <source>
        <strain evidence="1">CHK154-7741</strain>
    </source>
</reference>
<feature type="non-terminal residue" evidence="1">
    <location>
        <position position="118"/>
    </location>
</feature>